<organism evidence="1 2">
    <name type="scientific">Kocuria dechangensis</name>
    <dbReference type="NCBI Taxonomy" id="1176249"/>
    <lineage>
        <taxon>Bacteria</taxon>
        <taxon>Bacillati</taxon>
        <taxon>Actinomycetota</taxon>
        <taxon>Actinomycetes</taxon>
        <taxon>Micrococcales</taxon>
        <taxon>Micrococcaceae</taxon>
        <taxon>Kocuria</taxon>
    </lineage>
</organism>
<protein>
    <submittedName>
        <fullName evidence="1">Uncharacterized protein</fullName>
    </submittedName>
</protein>
<reference evidence="1" key="1">
    <citation type="journal article" date="2014" name="Int. J. Syst. Evol. Microbiol.">
        <title>Complete genome sequence of Corynebacterium casei LMG S-19264T (=DSM 44701T), isolated from a smear-ripened cheese.</title>
        <authorList>
            <consortium name="US DOE Joint Genome Institute (JGI-PGF)"/>
            <person name="Walter F."/>
            <person name="Albersmeier A."/>
            <person name="Kalinowski J."/>
            <person name="Ruckert C."/>
        </authorList>
    </citation>
    <scope>NUCLEOTIDE SEQUENCE</scope>
    <source>
        <strain evidence="1">CGMCC 1.12187</strain>
    </source>
</reference>
<proteinExistence type="predicted"/>
<evidence type="ECO:0000313" key="1">
    <source>
        <dbReference type="EMBL" id="GGG68732.1"/>
    </source>
</evidence>
<keyword evidence="2" id="KW-1185">Reference proteome</keyword>
<dbReference type="AlphaFoldDB" id="A0A917H5K8"/>
<name>A0A917H5K8_9MICC</name>
<gene>
    <name evidence="1" type="ORF">GCM10011374_36420</name>
</gene>
<accession>A0A917H5K8</accession>
<dbReference type="Proteomes" id="UP000638848">
    <property type="component" value="Unassembled WGS sequence"/>
</dbReference>
<sequence>MSTSPATSTRFISTGTYAGPYKCHVSILEAVPAETCGGETDQLNHDGLRAHFGNAQIGGDGILHISTHQAHAAIRPTQLNYHQDGVSMYGFLTAFEGTDNDGNEPVFTPSTYVHARLSYSGL</sequence>
<evidence type="ECO:0000313" key="2">
    <source>
        <dbReference type="Proteomes" id="UP000638848"/>
    </source>
</evidence>
<dbReference type="EMBL" id="BMEQ01000031">
    <property type="protein sequence ID" value="GGG68732.1"/>
    <property type="molecule type" value="Genomic_DNA"/>
</dbReference>
<comment type="caution">
    <text evidence="1">The sequence shown here is derived from an EMBL/GenBank/DDBJ whole genome shotgun (WGS) entry which is preliminary data.</text>
</comment>
<reference evidence="1" key="2">
    <citation type="submission" date="2020-09" db="EMBL/GenBank/DDBJ databases">
        <authorList>
            <person name="Sun Q."/>
            <person name="Zhou Y."/>
        </authorList>
    </citation>
    <scope>NUCLEOTIDE SEQUENCE</scope>
    <source>
        <strain evidence="1">CGMCC 1.12187</strain>
    </source>
</reference>
<dbReference type="RefSeq" id="WP_188539803.1">
    <property type="nucleotide sequence ID" value="NZ_BMEQ01000031.1"/>
</dbReference>